<evidence type="ECO:0000313" key="3">
    <source>
        <dbReference type="Proteomes" id="UP000202583"/>
    </source>
</evidence>
<dbReference type="GeneID" id="26634530"/>
<protein>
    <submittedName>
        <fullName evidence="2">Putative cupin superfamily protein</fullName>
    </submittedName>
</protein>
<dbReference type="EMBL" id="AP014927">
    <property type="protein sequence ID" value="BAS04861.1"/>
    <property type="molecule type" value="Genomic_DNA"/>
</dbReference>
<sequence>MKRKVHQSVEWNRIVPNTITAEDLLLPELLTQDHLFEQGLVFTIDAEGRDHRHSNVYDFVNKKAGRSIKIEGIERLNRTMWDFCNLIVNGPINKPLPFSCHLFIAGQNDASFPDHTDPDGVFLYVVEGTKTMIVEGTTYTLEKDQTLYIPPGTVHRAENREASVMLSIGFDDFLVEKF</sequence>
<dbReference type="KEGG" id="vg:26634530"/>
<dbReference type="InterPro" id="IPR011051">
    <property type="entry name" value="RmlC_Cupin_sf"/>
</dbReference>
<accession>A0A0K2QRA4</accession>
<reference evidence="2 3" key="1">
    <citation type="submission" date="2015-07" db="EMBL/GenBank/DDBJ databases">
        <title>Two Asian jumbo phage RSL2 and RSF1 infecting the phytopathogen Ralstonia solanacearum share common features related to the phi-KZ-like phages.</title>
        <authorList>
            <person name="Kawasaki T."/>
            <person name="Fujie M."/>
            <person name="Chatchawankanphanich O."/>
            <person name="Ogata H."/>
            <person name="Yamada T."/>
        </authorList>
    </citation>
    <scope>NUCLEOTIDE SEQUENCE [LARGE SCALE GENOMIC DNA]</scope>
    <source>
        <strain evidence="2 3">RSF1</strain>
    </source>
</reference>
<dbReference type="Pfam" id="PF07883">
    <property type="entry name" value="Cupin_2"/>
    <property type="match status" value="1"/>
</dbReference>
<dbReference type="OrthoDB" id="35552at10239"/>
<dbReference type="RefSeq" id="YP_009207873.1">
    <property type="nucleotide sequence ID" value="NC_028899.1"/>
</dbReference>
<dbReference type="InterPro" id="IPR014710">
    <property type="entry name" value="RmlC-like_jellyroll"/>
</dbReference>
<feature type="domain" description="Cupin type-2" evidence="1">
    <location>
        <begin position="110"/>
        <end position="166"/>
    </location>
</feature>
<evidence type="ECO:0000313" key="2">
    <source>
        <dbReference type="EMBL" id="BAS04861.1"/>
    </source>
</evidence>
<keyword evidence="3" id="KW-1185">Reference proteome</keyword>
<dbReference type="Gene3D" id="2.60.120.10">
    <property type="entry name" value="Jelly Rolls"/>
    <property type="match status" value="1"/>
</dbReference>
<evidence type="ECO:0000259" key="1">
    <source>
        <dbReference type="Pfam" id="PF07883"/>
    </source>
</evidence>
<name>A0A0K2QRA4_9CAUD</name>
<dbReference type="Proteomes" id="UP000202583">
    <property type="component" value="Segment"/>
</dbReference>
<organism evidence="2 3">
    <name type="scientific">Ralstonia phage RSF1</name>
    <dbReference type="NCBI Taxonomy" id="1689679"/>
    <lineage>
        <taxon>Viruses</taxon>
        <taxon>Duplodnaviria</taxon>
        <taxon>Heunggongvirae</taxon>
        <taxon>Uroviricota</taxon>
        <taxon>Caudoviricetes</taxon>
        <taxon>Chimalliviridae</taxon>
        <taxon>Chiangmaivirus</taxon>
        <taxon>Chiangmaivirus RSF1</taxon>
    </lineage>
</organism>
<dbReference type="SUPFAM" id="SSF51182">
    <property type="entry name" value="RmlC-like cupins"/>
    <property type="match status" value="1"/>
</dbReference>
<proteinExistence type="predicted"/>
<dbReference type="InterPro" id="IPR013096">
    <property type="entry name" value="Cupin_2"/>
</dbReference>